<dbReference type="SUPFAM" id="SSF52266">
    <property type="entry name" value="SGNH hydrolase"/>
    <property type="match status" value="1"/>
</dbReference>
<organism evidence="2 3">
    <name type="scientific">Gracilibacillus thailandensis</name>
    <dbReference type="NCBI Taxonomy" id="563735"/>
    <lineage>
        <taxon>Bacteria</taxon>
        <taxon>Bacillati</taxon>
        <taxon>Bacillota</taxon>
        <taxon>Bacilli</taxon>
        <taxon>Bacillales</taxon>
        <taxon>Bacillaceae</taxon>
        <taxon>Gracilibacillus</taxon>
    </lineage>
</organism>
<dbReference type="Gene3D" id="3.40.50.1110">
    <property type="entry name" value="SGNH hydrolase"/>
    <property type="match status" value="1"/>
</dbReference>
<dbReference type="InterPro" id="IPR051532">
    <property type="entry name" value="Ester_Hydrolysis_Enzymes"/>
</dbReference>
<dbReference type="EMBL" id="WJEE01000028">
    <property type="protein sequence ID" value="MRI67256.1"/>
    <property type="molecule type" value="Genomic_DNA"/>
</dbReference>
<gene>
    <name evidence="2" type="ORF">GH885_13020</name>
</gene>
<dbReference type="GO" id="GO:0004622">
    <property type="term" value="F:phosphatidylcholine lysophospholipase activity"/>
    <property type="evidence" value="ECO:0007669"/>
    <property type="project" value="TreeGrafter"/>
</dbReference>
<name>A0A6N7R3C1_9BACI</name>
<dbReference type="PANTHER" id="PTHR30383:SF5">
    <property type="entry name" value="SGNH HYDROLASE-TYPE ESTERASE DOMAIN-CONTAINING PROTEIN"/>
    <property type="match status" value="1"/>
</dbReference>
<dbReference type="CDD" id="cd01834">
    <property type="entry name" value="SGNH_hydrolase_like_2"/>
    <property type="match status" value="1"/>
</dbReference>
<sequence length="218" mass="25281">MKLAKNQKLLFIGDSVTDCDRAKPEGEGLFQALGTGYVSIVDAFLQSTYPELGIRVVNKGISGNNVIDLKNRWQEDVLDQAPDWLVIMIGINDVWRQFDTPFIPDRHVYIDEYEKIYRELVEHTKSEVKQLVLMTPFYIESNSNDPMRYKMDEYGEVVKRIAKEHDTLFVDTQKAFNTVLEKIYPAAIAWDRVHPNHTGHTVLAKAFLNTIDFNWRKQ</sequence>
<reference evidence="2 3" key="1">
    <citation type="submission" date="2019-10" db="EMBL/GenBank/DDBJ databases">
        <title>Gracilibacillus salitolerans sp. nov., a moderate halophile isolated from a saline soil in northwest China.</title>
        <authorList>
            <person name="Gan L."/>
        </authorList>
    </citation>
    <scope>NUCLEOTIDE SEQUENCE [LARGE SCALE GENOMIC DNA]</scope>
    <source>
        <strain evidence="2 3">TP2-8</strain>
    </source>
</reference>
<dbReference type="Pfam" id="PF13472">
    <property type="entry name" value="Lipase_GDSL_2"/>
    <property type="match status" value="1"/>
</dbReference>
<dbReference type="AlphaFoldDB" id="A0A6N7R3C1"/>
<evidence type="ECO:0000313" key="3">
    <source>
        <dbReference type="Proteomes" id="UP000435187"/>
    </source>
</evidence>
<proteinExistence type="predicted"/>
<keyword evidence="3" id="KW-1185">Reference proteome</keyword>
<dbReference type="RefSeq" id="WP_153835854.1">
    <property type="nucleotide sequence ID" value="NZ_JBHUMW010000052.1"/>
</dbReference>
<comment type="caution">
    <text evidence="2">The sequence shown here is derived from an EMBL/GenBank/DDBJ whole genome shotgun (WGS) entry which is preliminary data.</text>
</comment>
<evidence type="ECO:0000313" key="2">
    <source>
        <dbReference type="EMBL" id="MRI67256.1"/>
    </source>
</evidence>
<feature type="domain" description="SGNH hydrolase-type esterase" evidence="1">
    <location>
        <begin position="11"/>
        <end position="201"/>
    </location>
</feature>
<protein>
    <submittedName>
        <fullName evidence="2">GDSL family lipase</fullName>
    </submittedName>
</protein>
<dbReference type="InterPro" id="IPR013830">
    <property type="entry name" value="SGNH_hydro"/>
</dbReference>
<dbReference type="InterPro" id="IPR036514">
    <property type="entry name" value="SGNH_hydro_sf"/>
</dbReference>
<dbReference type="PANTHER" id="PTHR30383">
    <property type="entry name" value="THIOESTERASE 1/PROTEASE 1/LYSOPHOSPHOLIPASE L1"/>
    <property type="match status" value="1"/>
</dbReference>
<dbReference type="Proteomes" id="UP000435187">
    <property type="component" value="Unassembled WGS sequence"/>
</dbReference>
<accession>A0A6N7R3C1</accession>
<evidence type="ECO:0000259" key="1">
    <source>
        <dbReference type="Pfam" id="PF13472"/>
    </source>
</evidence>